<dbReference type="EMBL" id="CVQI01002891">
    <property type="protein sequence ID" value="CRK12212.1"/>
    <property type="molecule type" value="Genomic_DNA"/>
</dbReference>
<proteinExistence type="inferred from homology"/>
<dbReference type="AlphaFoldDB" id="A0A0G4KR47"/>
<comment type="similarity">
    <text evidence="3 4">Belongs to the glutamine synthetase family.</text>
</comment>
<accession>A0A0G4KR47</accession>
<dbReference type="SUPFAM" id="SSF55931">
    <property type="entry name" value="Glutamine synthetase/guanido kinase"/>
    <property type="match status" value="1"/>
</dbReference>
<dbReference type="SMART" id="SM01230">
    <property type="entry name" value="Gln-synt_C"/>
    <property type="match status" value="1"/>
</dbReference>
<feature type="domain" description="GS catalytic" evidence="5">
    <location>
        <begin position="125"/>
        <end position="455"/>
    </location>
</feature>
<dbReference type="PANTHER" id="PTHR43785:SF2">
    <property type="entry name" value="TYPE-1 GLUTAMINE SYNTHETASE 1"/>
    <property type="match status" value="1"/>
</dbReference>
<dbReference type="InterPro" id="IPR008146">
    <property type="entry name" value="Gln_synth_cat_dom"/>
</dbReference>
<dbReference type="PROSITE" id="PS51987">
    <property type="entry name" value="GS_CATALYTIC"/>
    <property type="match status" value="1"/>
</dbReference>
<dbReference type="GO" id="GO:0006542">
    <property type="term" value="P:glutamine biosynthetic process"/>
    <property type="evidence" value="ECO:0007669"/>
    <property type="project" value="InterPro"/>
</dbReference>
<evidence type="ECO:0000256" key="1">
    <source>
        <dbReference type="ARBA" id="ARBA00021364"/>
    </source>
</evidence>
<evidence type="ECO:0000313" key="7">
    <source>
        <dbReference type="Proteomes" id="UP000045706"/>
    </source>
</evidence>
<evidence type="ECO:0000256" key="3">
    <source>
        <dbReference type="PROSITE-ProRule" id="PRU01331"/>
    </source>
</evidence>
<protein>
    <recommendedName>
        <fullName evidence="1">Glutamine synthetase</fullName>
    </recommendedName>
</protein>
<evidence type="ECO:0000256" key="4">
    <source>
        <dbReference type="RuleBase" id="RU000384"/>
    </source>
</evidence>
<dbReference type="Gene3D" id="3.10.20.70">
    <property type="entry name" value="Glutamine synthetase, N-terminal domain"/>
    <property type="match status" value="1"/>
</dbReference>
<dbReference type="Pfam" id="PF00120">
    <property type="entry name" value="Gln-synt_C"/>
    <property type="match status" value="1"/>
</dbReference>
<dbReference type="PANTHER" id="PTHR43785">
    <property type="entry name" value="GAMMA-GLUTAMYLPUTRESCINE SYNTHETASE"/>
    <property type="match status" value="1"/>
</dbReference>
<evidence type="ECO:0000259" key="5">
    <source>
        <dbReference type="PROSITE" id="PS51987"/>
    </source>
</evidence>
<reference evidence="7" key="1">
    <citation type="submission" date="2015-05" db="EMBL/GenBank/DDBJ databases">
        <authorList>
            <person name="Fogelqvist Johan"/>
        </authorList>
    </citation>
    <scope>NUCLEOTIDE SEQUENCE [LARGE SCALE GENOMIC DNA]</scope>
</reference>
<dbReference type="Proteomes" id="UP000045706">
    <property type="component" value="Unassembled WGS sequence"/>
</dbReference>
<dbReference type="Gene3D" id="3.30.590.10">
    <property type="entry name" value="Glutamine synthetase/guanido kinase, catalytic domain"/>
    <property type="match status" value="1"/>
</dbReference>
<dbReference type="GO" id="GO:0004356">
    <property type="term" value="F:glutamine synthetase activity"/>
    <property type="evidence" value="ECO:0007669"/>
    <property type="project" value="InterPro"/>
</dbReference>
<dbReference type="InterPro" id="IPR014746">
    <property type="entry name" value="Gln_synth/guanido_kin_cat_dom"/>
</dbReference>
<sequence>MSSSNGSSGTNGSTKATAVVQQLRKLNSKWLRLCWHDYTSTARCRMVPMKRVLALLEGGEPLSLPITKASLGMLQTDALIPETTCTGMYEAFPDWLSLRRGPVSGHASVFLDFKHKDGSDVDLCPRTLLRNTLESAELHGLSFLLGFELEFVILETCGENQPHALRNVAHGWSLARAIADCGREGSFNSIIDELLDTLHSAGVEIEQLHTETGPGQYEIVLPPLPPLEACDTLLRTRHIVEAVAMRNGFHMTLHPKPFAGGSGSASHVHISICSPGGNAPKVYESFYAGILKNYPALIALAYPNPASYERMVDSFWAGGRWVTWGTQNKEAPLRKCVDSHWEMKTLDGLANPYIAVAGILAAGTDGLAKGEPLIWRDCAIDPAKLTAEQRQELGVTVRFPKNLGEALDALQRNEVLKEFLGHGVVKRYTDVKNGEMHMMDSMTEERRRQWIIERY</sequence>
<organism evidence="6 7">
    <name type="scientific">Verticillium longisporum</name>
    <name type="common">Verticillium dahliae var. longisporum</name>
    <dbReference type="NCBI Taxonomy" id="100787"/>
    <lineage>
        <taxon>Eukaryota</taxon>
        <taxon>Fungi</taxon>
        <taxon>Dikarya</taxon>
        <taxon>Ascomycota</taxon>
        <taxon>Pezizomycotina</taxon>
        <taxon>Sordariomycetes</taxon>
        <taxon>Hypocreomycetidae</taxon>
        <taxon>Glomerellales</taxon>
        <taxon>Plectosphaerellaceae</taxon>
        <taxon>Verticillium</taxon>
    </lineage>
</organism>
<name>A0A0G4KR47_VERLO</name>
<gene>
    <name evidence="6" type="ORF">BN1723_009654</name>
</gene>
<keyword evidence="2" id="KW-0436">Ligase</keyword>
<evidence type="ECO:0000256" key="2">
    <source>
        <dbReference type="ARBA" id="ARBA00022598"/>
    </source>
</evidence>
<dbReference type="InterPro" id="IPR036651">
    <property type="entry name" value="Gln_synt_N_sf"/>
</dbReference>
<evidence type="ECO:0000313" key="6">
    <source>
        <dbReference type="EMBL" id="CRK12212.1"/>
    </source>
</evidence>